<dbReference type="InterPro" id="IPR007587">
    <property type="entry name" value="SAPS"/>
</dbReference>
<feature type="compositionally biased region" description="Acidic residues" evidence="3">
    <location>
        <begin position="504"/>
        <end position="526"/>
    </location>
</feature>
<dbReference type="STRING" id="1314777.A0A164QWI7"/>
<sequence length="1008" mass="110957">MFWRFGFQNASSIDALLDKEDVTVEAILDEDDLIQECKNQNPRLMDFLRRADVLQRLLRYVTGEIEGEERDRFKYPFVATEVLCSDMWSIVETCLEDPDHLLRPFWDAVLDRSAEEMQTRASMAAHFTKINFCFMSKKPVEMFVFIRDQPLVLERILAHIESTPFVDLLVRIIQLDENPTVTGVLEWLSSERLVPRLIDFLSPIQSPDIHVVAADLIKIIITMSAPSPGQSALSEGLQNGPASNRFAREVASLESITKLVGHMLDDAPSASPMTTDVWTSGQDSYSLSDSVVSSTTEQATSSAVNSISILIELIRKNNSDYFEPFLFHTLRNRLIQVQQHIHLQSDEPRQVLERSMAEMVERMGVVHLGTLLEYICGKLCGFQRLLLNPRSESAVISTTFGTIRPLTFERLRICELYAELLHCSNMSLLNRPPGIGPKYDESGRLQGGLAALEELAQVITTSSGNTAEPDRSSESVNEIEPSKELPISGLQGRTASTSSPFLSDSDDSLSGDGSDDGMEDIDVDGSESDRAKVMSLETSGHPSVVTLPDSISGDADSPHTPSETSTVHPPVSSGIDSPLGSEADVEMAKNPTLSSGDRLKDTFLQMNIISTLLDLFFEFPWNNLLHTIVYDVIHQVLTGQLDPGLNRELIVGLFRDARLLYRILEAQRLNDLESTKPKGLRLGFMGHITLISEDIVSALEHCPAELSERLQGYIPQPEWTEYVQGRYLETKRKDAALLGGGKPAVSSSVIRGEASVAQWGKIDEDDTVSSKKVTPLAPPPVGNGSLNGELRRNGRLKRESTADFGQPTMADLRETSQFDEESNTPSAQHFVNYLAAEMSSTMDRFGSAGDDTSDDEDEESGWLSQSQFDLSVSPLSRGIGTESQSLSRSFGDSFNPLTNHSSLEDAFNADSDEDDSGFGPFSDSAAAHDPFNFSNEFATAEGPESPFDDFGGFGDFQAAEETDLASSGDSWAWENSESGRKAGSDEVEEGMSLAASSRTDRSSRHDES</sequence>
<feature type="compositionally biased region" description="Basic and acidic residues" evidence="3">
    <location>
        <begin position="998"/>
        <end position="1008"/>
    </location>
</feature>
<feature type="region of interest" description="Disordered" evidence="3">
    <location>
        <begin position="899"/>
        <end position="1008"/>
    </location>
</feature>
<dbReference type="AlphaFoldDB" id="A0A164QWI7"/>
<name>A0A164QWI7_9AGAM</name>
<keyword evidence="5" id="KW-1185">Reference proteome</keyword>
<dbReference type="Proteomes" id="UP000076722">
    <property type="component" value="Unassembled WGS sequence"/>
</dbReference>
<feature type="region of interest" description="Disordered" evidence="3">
    <location>
        <begin position="767"/>
        <end position="809"/>
    </location>
</feature>
<keyword evidence="2" id="KW-0131">Cell cycle</keyword>
<dbReference type="GO" id="GO:0005634">
    <property type="term" value="C:nucleus"/>
    <property type="evidence" value="ECO:0007669"/>
    <property type="project" value="TreeGrafter"/>
</dbReference>
<proteinExistence type="inferred from homology"/>
<evidence type="ECO:0000256" key="2">
    <source>
        <dbReference type="ARBA" id="ARBA00023306"/>
    </source>
</evidence>
<evidence type="ECO:0000256" key="3">
    <source>
        <dbReference type="SAM" id="MobiDB-lite"/>
    </source>
</evidence>
<feature type="compositionally biased region" description="Acidic residues" evidence="3">
    <location>
        <begin position="851"/>
        <end position="860"/>
    </location>
</feature>
<protein>
    <submittedName>
        <fullName evidence="4">SAPS-domain-containing protein</fullName>
    </submittedName>
</protein>
<organism evidence="4 5">
    <name type="scientific">Sistotremastrum niveocremeum HHB9708</name>
    <dbReference type="NCBI Taxonomy" id="1314777"/>
    <lineage>
        <taxon>Eukaryota</taxon>
        <taxon>Fungi</taxon>
        <taxon>Dikarya</taxon>
        <taxon>Basidiomycota</taxon>
        <taxon>Agaricomycotina</taxon>
        <taxon>Agaricomycetes</taxon>
        <taxon>Sistotremastrales</taxon>
        <taxon>Sistotremastraceae</taxon>
        <taxon>Sertulicium</taxon>
        <taxon>Sertulicium niveocremeum</taxon>
    </lineage>
</organism>
<comment type="similarity">
    <text evidence="1">Belongs to the SAPS family.</text>
</comment>
<dbReference type="EMBL" id="KV419424">
    <property type="protein sequence ID" value="KZS90032.1"/>
    <property type="molecule type" value="Genomic_DNA"/>
</dbReference>
<dbReference type="GO" id="GO:0019903">
    <property type="term" value="F:protein phosphatase binding"/>
    <property type="evidence" value="ECO:0007669"/>
    <property type="project" value="InterPro"/>
</dbReference>
<evidence type="ECO:0000256" key="1">
    <source>
        <dbReference type="ARBA" id="ARBA00006180"/>
    </source>
</evidence>
<accession>A0A164QWI7</accession>
<feature type="region of interest" description="Disordered" evidence="3">
    <location>
        <begin position="461"/>
        <end position="578"/>
    </location>
</feature>
<dbReference type="OrthoDB" id="10259133at2759"/>
<dbReference type="GO" id="GO:0005829">
    <property type="term" value="C:cytosol"/>
    <property type="evidence" value="ECO:0007669"/>
    <property type="project" value="TreeGrafter"/>
</dbReference>
<dbReference type="Pfam" id="PF04499">
    <property type="entry name" value="SAPS"/>
    <property type="match status" value="1"/>
</dbReference>
<evidence type="ECO:0000313" key="5">
    <source>
        <dbReference type="Proteomes" id="UP000076722"/>
    </source>
</evidence>
<feature type="region of interest" description="Disordered" evidence="3">
    <location>
        <begin position="843"/>
        <end position="864"/>
    </location>
</feature>
<feature type="compositionally biased region" description="Basic and acidic residues" evidence="3">
    <location>
        <begin position="789"/>
        <end position="801"/>
    </location>
</feature>
<feature type="compositionally biased region" description="Polar residues" evidence="3">
    <location>
        <begin position="964"/>
        <end position="976"/>
    </location>
</feature>
<evidence type="ECO:0000313" key="4">
    <source>
        <dbReference type="EMBL" id="KZS90032.1"/>
    </source>
</evidence>
<reference evidence="4 5" key="1">
    <citation type="journal article" date="2016" name="Mol. Biol. Evol.">
        <title>Comparative Genomics of Early-Diverging Mushroom-Forming Fungi Provides Insights into the Origins of Lignocellulose Decay Capabilities.</title>
        <authorList>
            <person name="Nagy L.G."/>
            <person name="Riley R."/>
            <person name="Tritt A."/>
            <person name="Adam C."/>
            <person name="Daum C."/>
            <person name="Floudas D."/>
            <person name="Sun H."/>
            <person name="Yadav J.S."/>
            <person name="Pangilinan J."/>
            <person name="Larsson K.H."/>
            <person name="Matsuura K."/>
            <person name="Barry K."/>
            <person name="Labutti K."/>
            <person name="Kuo R."/>
            <person name="Ohm R.A."/>
            <person name="Bhattacharya S.S."/>
            <person name="Shirouzu T."/>
            <person name="Yoshinaga Y."/>
            <person name="Martin F.M."/>
            <person name="Grigoriev I.V."/>
            <person name="Hibbett D.S."/>
        </authorList>
    </citation>
    <scope>NUCLEOTIDE SEQUENCE [LARGE SCALE GENOMIC DNA]</scope>
    <source>
        <strain evidence="4 5">HHB9708</strain>
    </source>
</reference>
<dbReference type="PANTHER" id="PTHR12634:SF8">
    <property type="entry name" value="FIERY MOUNTAIN, ISOFORM D"/>
    <property type="match status" value="1"/>
</dbReference>
<gene>
    <name evidence="4" type="ORF">SISNIDRAFT_458367</name>
</gene>
<dbReference type="GO" id="GO:0019888">
    <property type="term" value="F:protein phosphatase regulator activity"/>
    <property type="evidence" value="ECO:0007669"/>
    <property type="project" value="TreeGrafter"/>
</dbReference>
<dbReference type="PANTHER" id="PTHR12634">
    <property type="entry name" value="SIT4 YEAST -ASSOCIATING PROTEIN-RELATED"/>
    <property type="match status" value="1"/>
</dbReference>